<feature type="transmembrane region" description="Helical" evidence="5">
    <location>
        <begin position="240"/>
        <end position="258"/>
    </location>
</feature>
<dbReference type="RefSeq" id="WP_010527669.1">
    <property type="nucleotide sequence ID" value="NZ_AFSL01000060.1"/>
</dbReference>
<sequence length="273" mass="31030">MSEKSQAEMSFLEHLEELRWHLVRSLIYIFIFAVLAFVFKRIVFDVILLGPSKPDFFTNRILCDLGNDLGMPSLCINQKAISLQNINMTGQFTIHLWISFLAGIIAAFPLIFWEFWRFVKPALYKEEIEQSRGAIFFASILFSLGILFAYYLICPLSVHFLSNYKVSEQVDNIVNLGSYINTVSSIILASGILFELPMFIYFMSKVGLVTSETLKKYRRHSVVVTLALAAIITPPDVISQIMVCLPLILLYEAGIIIARGVESKREKTLAPQK</sequence>
<dbReference type="EMBL" id="FONA01000017">
    <property type="protein sequence ID" value="SFE71797.1"/>
    <property type="molecule type" value="Genomic_DNA"/>
</dbReference>
<dbReference type="STRING" id="385682.SAMN05444380_1179"/>
<keyword evidence="5" id="KW-0813">Transport</keyword>
<keyword evidence="5" id="KW-0811">Translocation</keyword>
<dbReference type="PANTHER" id="PTHR30371">
    <property type="entry name" value="SEC-INDEPENDENT PROTEIN TRANSLOCASE PROTEIN TATC"/>
    <property type="match status" value="1"/>
</dbReference>
<dbReference type="GO" id="GO:0033281">
    <property type="term" value="C:TAT protein transport complex"/>
    <property type="evidence" value="ECO:0007669"/>
    <property type="project" value="UniProtKB-UniRule"/>
</dbReference>
<name>A0A1I2CTX9_9BACT</name>
<dbReference type="GO" id="GO:0043953">
    <property type="term" value="P:protein transport by the Tat complex"/>
    <property type="evidence" value="ECO:0007669"/>
    <property type="project" value="UniProtKB-UniRule"/>
</dbReference>
<comment type="subcellular location">
    <subcellularLocation>
        <location evidence="5">Cell membrane</location>
        <topology evidence="5">Multi-pass membrane protein</topology>
    </subcellularLocation>
    <subcellularLocation>
        <location evidence="1">Membrane</location>
        <topology evidence="1">Multi-pass membrane protein</topology>
    </subcellularLocation>
</comment>
<dbReference type="PANTHER" id="PTHR30371:SF0">
    <property type="entry name" value="SEC-INDEPENDENT PROTEIN TRANSLOCASE PROTEIN TATC, CHLOROPLASTIC-RELATED"/>
    <property type="match status" value="1"/>
</dbReference>
<keyword evidence="3 5" id="KW-1133">Transmembrane helix</keyword>
<protein>
    <recommendedName>
        <fullName evidence="5">Sec-independent protein translocase protein TatC</fullName>
    </recommendedName>
</protein>
<dbReference type="GO" id="GO:0009977">
    <property type="term" value="F:proton motive force dependent protein transmembrane transporter activity"/>
    <property type="evidence" value="ECO:0007669"/>
    <property type="project" value="TreeGrafter"/>
</dbReference>
<keyword evidence="4 5" id="KW-0472">Membrane</keyword>
<keyword evidence="2 5" id="KW-0812">Transmembrane</keyword>
<dbReference type="FunCoup" id="A0A1I2CTX9">
    <property type="interactions" value="412"/>
</dbReference>
<feature type="transmembrane region" description="Helical" evidence="5">
    <location>
        <begin position="173"/>
        <end position="196"/>
    </location>
</feature>
<gene>
    <name evidence="5" type="primary">tatC</name>
    <name evidence="6" type="ORF">SAMN05444380_1179</name>
</gene>
<dbReference type="Pfam" id="PF00902">
    <property type="entry name" value="TatC"/>
    <property type="match status" value="1"/>
</dbReference>
<evidence type="ECO:0000313" key="6">
    <source>
        <dbReference type="EMBL" id="SFE71797.1"/>
    </source>
</evidence>
<keyword evidence="5" id="KW-1003">Cell membrane</keyword>
<dbReference type="GO" id="GO:0065002">
    <property type="term" value="P:intracellular protein transmembrane transport"/>
    <property type="evidence" value="ECO:0007669"/>
    <property type="project" value="TreeGrafter"/>
</dbReference>
<keyword evidence="7" id="KW-1185">Reference proteome</keyword>
<comment type="subunit">
    <text evidence="5">Forms a complex with TatA.</text>
</comment>
<evidence type="ECO:0000313" key="7">
    <source>
        <dbReference type="Proteomes" id="UP000181976"/>
    </source>
</evidence>
<feature type="transmembrane region" description="Helical" evidence="5">
    <location>
        <begin position="21"/>
        <end position="39"/>
    </location>
</feature>
<feature type="transmembrane region" description="Helical" evidence="5">
    <location>
        <begin position="94"/>
        <end position="113"/>
    </location>
</feature>
<evidence type="ECO:0000256" key="5">
    <source>
        <dbReference type="HAMAP-Rule" id="MF_00902"/>
    </source>
</evidence>
<dbReference type="OrthoDB" id="9777044at2"/>
<organism evidence="6 7">
    <name type="scientific">Thermophagus xiamenensis</name>
    <dbReference type="NCBI Taxonomy" id="385682"/>
    <lineage>
        <taxon>Bacteria</taxon>
        <taxon>Pseudomonadati</taxon>
        <taxon>Bacteroidota</taxon>
        <taxon>Bacteroidia</taxon>
        <taxon>Marinilabiliales</taxon>
        <taxon>Marinilabiliaceae</taxon>
        <taxon>Thermophagus</taxon>
    </lineage>
</organism>
<dbReference type="AlphaFoldDB" id="A0A1I2CTX9"/>
<dbReference type="NCBIfam" id="TIGR00945">
    <property type="entry name" value="tatC"/>
    <property type="match status" value="1"/>
</dbReference>
<evidence type="ECO:0000256" key="3">
    <source>
        <dbReference type="ARBA" id="ARBA00022989"/>
    </source>
</evidence>
<dbReference type="InterPro" id="IPR002033">
    <property type="entry name" value="TatC"/>
</dbReference>
<proteinExistence type="inferred from homology"/>
<evidence type="ECO:0000256" key="4">
    <source>
        <dbReference type="ARBA" id="ARBA00023136"/>
    </source>
</evidence>
<dbReference type="eggNOG" id="COG0805">
    <property type="taxonomic scope" value="Bacteria"/>
</dbReference>
<reference evidence="6 7" key="1">
    <citation type="submission" date="2016-10" db="EMBL/GenBank/DDBJ databases">
        <authorList>
            <person name="de Groot N.N."/>
        </authorList>
    </citation>
    <scope>NUCLEOTIDE SEQUENCE [LARGE SCALE GENOMIC DNA]</scope>
    <source>
        <strain evidence="6 7">DSM 19012</strain>
    </source>
</reference>
<dbReference type="Proteomes" id="UP000181976">
    <property type="component" value="Unassembled WGS sequence"/>
</dbReference>
<dbReference type="InParanoid" id="A0A1I2CTX9"/>
<accession>A0A1I2CTX9</accession>
<dbReference type="PRINTS" id="PR01840">
    <property type="entry name" value="TATCFAMILY"/>
</dbReference>
<evidence type="ECO:0000256" key="1">
    <source>
        <dbReference type="ARBA" id="ARBA00004141"/>
    </source>
</evidence>
<feature type="transmembrane region" description="Helical" evidence="5">
    <location>
        <begin position="134"/>
        <end position="153"/>
    </location>
</feature>
<comment type="similarity">
    <text evidence="5">Belongs to the TatC family.</text>
</comment>
<dbReference type="HAMAP" id="MF_00902">
    <property type="entry name" value="TatC"/>
    <property type="match status" value="1"/>
</dbReference>
<comment type="caution">
    <text evidence="5">Lacks conserved residue(s) required for the propagation of feature annotation.</text>
</comment>
<keyword evidence="5" id="KW-0653">Protein transport</keyword>
<evidence type="ECO:0000256" key="2">
    <source>
        <dbReference type="ARBA" id="ARBA00022692"/>
    </source>
</evidence>
<comment type="function">
    <text evidence="5">Part of the twin-arginine translocation (Tat) system that transports large folded proteins containing a characteristic twin-arginine motif in their signal peptide across membranes.</text>
</comment>